<name>A0A7J9IEQ8_9ROSI</name>
<proteinExistence type="predicted"/>
<dbReference type="InterPro" id="IPR036581">
    <property type="entry name" value="Cyanate_lyase_C_sf"/>
</dbReference>
<protein>
    <recommendedName>
        <fullName evidence="2">Cyanate lyase C-terminal domain-containing protein</fullName>
    </recommendedName>
</protein>
<accession>A0A7J9IEQ8</accession>
<feature type="region of interest" description="Disordered" evidence="1">
    <location>
        <begin position="185"/>
        <end position="207"/>
    </location>
</feature>
<evidence type="ECO:0000256" key="1">
    <source>
        <dbReference type="SAM" id="MobiDB-lite"/>
    </source>
</evidence>
<dbReference type="SMART" id="SM01116">
    <property type="entry name" value="Cyanate_lyase"/>
    <property type="match status" value="1"/>
</dbReference>
<feature type="compositionally biased region" description="Basic and acidic residues" evidence="1">
    <location>
        <begin position="185"/>
        <end position="194"/>
    </location>
</feature>
<feature type="compositionally biased region" description="Low complexity" evidence="1">
    <location>
        <begin position="196"/>
        <end position="207"/>
    </location>
</feature>
<dbReference type="EMBL" id="JABFAD010335240">
    <property type="protein sequence ID" value="MBA0820587.1"/>
    <property type="molecule type" value="Genomic_DNA"/>
</dbReference>
<dbReference type="InterPro" id="IPR008076">
    <property type="entry name" value="Cyanase"/>
</dbReference>
<gene>
    <name evidence="3" type="ORF">Gohar_022284</name>
</gene>
<dbReference type="OrthoDB" id="997825at2759"/>
<evidence type="ECO:0000313" key="4">
    <source>
        <dbReference type="Proteomes" id="UP000593560"/>
    </source>
</evidence>
<dbReference type="Proteomes" id="UP000593560">
    <property type="component" value="Unassembled WGS sequence"/>
</dbReference>
<reference evidence="3 4" key="1">
    <citation type="journal article" date="2019" name="Genome Biol. Evol.">
        <title>Insights into the evolution of the New World diploid cottons (Gossypium, subgenus Houzingenia) based on genome sequencing.</title>
        <authorList>
            <person name="Grover C.E."/>
            <person name="Arick M.A. 2nd"/>
            <person name="Thrash A."/>
            <person name="Conover J.L."/>
            <person name="Sanders W.S."/>
            <person name="Peterson D.G."/>
            <person name="Frelichowski J.E."/>
            <person name="Scheffler J.A."/>
            <person name="Scheffler B.E."/>
            <person name="Wendel J.F."/>
        </authorList>
    </citation>
    <scope>NUCLEOTIDE SEQUENCE [LARGE SCALE GENOMIC DNA]</scope>
    <source>
        <strain evidence="3">0</strain>
        <tissue evidence="3">Leaf</tissue>
    </source>
</reference>
<dbReference type="PANTHER" id="PTHR34186">
    <property type="entry name" value="CYANATE HYDRATASE"/>
    <property type="match status" value="1"/>
</dbReference>
<dbReference type="GO" id="GO:0008824">
    <property type="term" value="F:cyanate hydratase activity"/>
    <property type="evidence" value="ECO:0007669"/>
    <property type="project" value="InterPro"/>
</dbReference>
<evidence type="ECO:0000313" key="3">
    <source>
        <dbReference type="EMBL" id="MBA0820587.1"/>
    </source>
</evidence>
<dbReference type="InterPro" id="IPR003712">
    <property type="entry name" value="Cyanate_lyase_C"/>
</dbReference>
<dbReference type="AlphaFoldDB" id="A0A7J9IEQ8"/>
<keyword evidence="4" id="KW-1185">Reference proteome</keyword>
<evidence type="ECO:0000259" key="2">
    <source>
        <dbReference type="SMART" id="SM01116"/>
    </source>
</evidence>
<dbReference type="PANTHER" id="PTHR34186:SF2">
    <property type="entry name" value="CYANATE HYDRATASE"/>
    <property type="match status" value="1"/>
</dbReference>
<feature type="domain" description="Cyanate lyase C-terminal" evidence="2">
    <location>
        <begin position="123"/>
        <end position="188"/>
    </location>
</feature>
<comment type="caution">
    <text evidence="3">The sequence shown here is derived from an EMBL/GenBank/DDBJ whole genome shotgun (WGS) entry which is preliminary data.</text>
</comment>
<dbReference type="Pfam" id="PF02560">
    <property type="entry name" value="Cyanate_lyase"/>
    <property type="match status" value="1"/>
</dbReference>
<sequence>MNSYACKPTGENGREFGSLAEVMVFSCFQDLEDESKAESGYDEIWKKQVGNKGRSRQVGEKFEAVELGCDLLRKETNIILRQSMSTQLRLAFMFQMAEETGLTNVYVAQLLKRQAQLNPQTLSTRASPLDEAVMHYGESIKEITNEEFGNGIMSATVFYRSADKVKGGDREDRVVATFDGKHMPYTEQKSEHMAASKSTTTSKLTNS</sequence>
<dbReference type="SUPFAM" id="SSF55234">
    <property type="entry name" value="Cyanase C-terminal domain"/>
    <property type="match status" value="1"/>
</dbReference>
<organism evidence="3 4">
    <name type="scientific">Gossypium harknessii</name>
    <dbReference type="NCBI Taxonomy" id="34285"/>
    <lineage>
        <taxon>Eukaryota</taxon>
        <taxon>Viridiplantae</taxon>
        <taxon>Streptophyta</taxon>
        <taxon>Embryophyta</taxon>
        <taxon>Tracheophyta</taxon>
        <taxon>Spermatophyta</taxon>
        <taxon>Magnoliopsida</taxon>
        <taxon>eudicotyledons</taxon>
        <taxon>Gunneridae</taxon>
        <taxon>Pentapetalae</taxon>
        <taxon>rosids</taxon>
        <taxon>malvids</taxon>
        <taxon>Malvales</taxon>
        <taxon>Malvaceae</taxon>
        <taxon>Malvoideae</taxon>
        <taxon>Gossypium</taxon>
    </lineage>
</organism>
<dbReference type="Gene3D" id="3.30.1160.10">
    <property type="entry name" value="Cyanate lyase, C-terminal domain"/>
    <property type="match status" value="1"/>
</dbReference>